<dbReference type="InterPro" id="IPR042099">
    <property type="entry name" value="ANL_N_sf"/>
</dbReference>
<dbReference type="GO" id="GO:0003676">
    <property type="term" value="F:nucleic acid binding"/>
    <property type="evidence" value="ECO:0007669"/>
    <property type="project" value="InterPro"/>
</dbReference>
<dbReference type="Pfam" id="PF00501">
    <property type="entry name" value="AMP-binding"/>
    <property type="match status" value="1"/>
</dbReference>
<dbReference type="PROSITE" id="PS00092">
    <property type="entry name" value="N6_MTASE"/>
    <property type="match status" value="1"/>
</dbReference>
<sequence>MGDPADPCRATVWPRTAVRPAGHVAVPDDPADLRLRVSAPPLCDTHPDPAAPYRRAMAHPSQVELPTGQRAVTTTDGGGNPPGPSGEPYQDAILAIWRDVLGRSDIDVSDDFLALGDHSLAPVVVARIRRALGVDIPVMDIFECRSVSALAVAVAARSAAAETGARRGVTRRPPDSEPLLSFDQQRLWLESQLLPGVVYNVHARRRLVGQLDVAALEASIRAILARHEALRSRFPTVEGRPVQAVDDPDDNWRIRFEDLTGVPHDDRTVAARRLLDEESTTPFDLAVGPLFRCMLVKVGDDEHLLGVTMHHIVSDTWSIGLFVRELSALYQSGGDVGRADLPPLPVQYRDYATWQRGRLVGETLEKQLRYWRGQLAGAPPVLALPAPQRRTTSQRAEADRIECVLPRAETARLHQLCRAQGVTPFMALLAGLTTVFSRWSGQSDVVIGVPLAGRTHSGTENLIGFFVNVLPFRIDLSGNPTFAELLARVRRVALEGYDHADAPLDALVEDLQVGRDPRRTPLFEVVLNVVGSPEAEQAKGFTVEPMDSPSLFSRFDLSVSAQESDGSLRLQLDFASERCDAAMVRVLVDHLRTLLRGAVDDPTRPILDYPFGPAGDTGDVAAPSGAPSVPAPHLAVERHAGAADRPAVVDGGGEWGYRWLHRAAERVARLLAERNVRPGDPVVVVRRPTAGFVATLLGCLRAGATYVPVDGDEPAGSGVDAAPIVLDPGPTDEVDTGTVDLSALLHEPDDEPDDDPPRTGEEKGPAAGTADWAVERFDLRDADRFAVLSASPHHLMSALCSAFHAGATLVLPDPAATADIGALTRWLRTSAVSVVHLEPPLLRALADQRPGPGLPALRYAFVDNSGGLVPHDVGVLRNLAPACRLVGVYRVRPDGRPRAAYEVPQEWDLGTAPLRIPLGRELPDCPAWLARPSGGPAAVGEVGELVFGELRTGDVGRRWHDGSLEFVSKVGVDPGFDPLETVTTLRDLPEVRDAVVTERAGPDGRRRLVGYVTGPDPDLGSVAMRKHLMTRLPDYLIPDQILVLCGLPLTPGGTYDLAALPEADLDAGDIDDYVAPRTPMERQLVGILQELLGIDRVGIYDSFFELGGFSLLATQLTTRIRADFNVELAMRDVFESPTVNELAQLIVHAQGELSGTDDLEALLAEIEGAGTVEAPGGPAPAVPSAEEDRSGTYDRVVARLRESAVFSPDKPDETPETSAQALWYAAVGSPRSVTAVTLPLPTLSDAQERILHELVGRRVAGEPLAYLTGRASFMGLELLAETGALIPRRETELLGGAALDLARELATDTSGVRLLDLGTGAGNLAVSIAVHEPRSRVWAADLEAGAVAVARRNAAFHKVDDRLVVAQGDLFAALDGLSPAPSPFDLVVCNPPYMPTDKARSLPTEVGGHEPTAAFDGGDIGLSVVYRLIAEAPRHLVPGGWLCFELGAGMGRVVEKRLAAQGAYGEIRKVTDQYGTTRVILAQRLP</sequence>
<dbReference type="Gene3D" id="3.30.300.30">
    <property type="match status" value="1"/>
</dbReference>
<dbReference type="Gene3D" id="3.30.559.10">
    <property type="entry name" value="Chloramphenicol acetyltransferase-like domain"/>
    <property type="match status" value="1"/>
</dbReference>
<dbReference type="Gene3D" id="3.30.559.30">
    <property type="entry name" value="Nonribosomal peptide synthetase, condensation domain"/>
    <property type="match status" value="1"/>
</dbReference>
<dbReference type="GO" id="GO:0031177">
    <property type="term" value="F:phosphopantetheine binding"/>
    <property type="evidence" value="ECO:0007669"/>
    <property type="project" value="InterPro"/>
</dbReference>
<keyword evidence="3" id="KW-0597">Phosphoprotein</keyword>
<dbReference type="GO" id="GO:0009239">
    <property type="term" value="P:enterobactin biosynthetic process"/>
    <property type="evidence" value="ECO:0007669"/>
    <property type="project" value="TreeGrafter"/>
</dbReference>
<feature type="compositionally biased region" description="Basic and acidic residues" evidence="7">
    <location>
        <begin position="755"/>
        <end position="764"/>
    </location>
</feature>
<keyword evidence="6" id="KW-0949">S-adenosyl-L-methionine</keyword>
<feature type="region of interest" description="Disordered" evidence="7">
    <location>
        <begin position="745"/>
        <end position="770"/>
    </location>
</feature>
<dbReference type="Pfam" id="PF00668">
    <property type="entry name" value="Condensation"/>
    <property type="match status" value="1"/>
</dbReference>
<dbReference type="Gene3D" id="1.10.8.10">
    <property type="entry name" value="DNA helicase RuvA subunit, C-terminal domain"/>
    <property type="match status" value="1"/>
</dbReference>
<dbReference type="SUPFAM" id="SSF52777">
    <property type="entry name" value="CoA-dependent acyltransferases"/>
    <property type="match status" value="2"/>
</dbReference>
<dbReference type="FunFam" id="1.10.1200.10:FF:000005">
    <property type="entry name" value="Nonribosomal peptide synthetase 1"/>
    <property type="match status" value="1"/>
</dbReference>
<dbReference type="GO" id="GO:0005829">
    <property type="term" value="C:cytosol"/>
    <property type="evidence" value="ECO:0007669"/>
    <property type="project" value="TreeGrafter"/>
</dbReference>
<evidence type="ECO:0000256" key="2">
    <source>
        <dbReference type="ARBA" id="ARBA00022450"/>
    </source>
</evidence>
<feature type="domain" description="Carrier" evidence="8">
    <location>
        <begin position="1075"/>
        <end position="1150"/>
    </location>
</feature>
<feature type="domain" description="Carrier" evidence="8">
    <location>
        <begin position="84"/>
        <end position="158"/>
    </location>
</feature>
<dbReference type="InterPro" id="IPR023213">
    <property type="entry name" value="CAT-like_dom_sf"/>
</dbReference>
<dbReference type="CDD" id="cd02440">
    <property type="entry name" value="AdoMet_MTases"/>
    <property type="match status" value="1"/>
</dbReference>
<dbReference type="GO" id="GO:0043041">
    <property type="term" value="P:amino acid activation for nonribosomal peptide biosynthetic process"/>
    <property type="evidence" value="ECO:0007669"/>
    <property type="project" value="TreeGrafter"/>
</dbReference>
<evidence type="ECO:0000313" key="10">
    <source>
        <dbReference type="Proteomes" id="UP000199558"/>
    </source>
</evidence>
<dbReference type="InterPro" id="IPR009081">
    <property type="entry name" value="PP-bd_ACP"/>
</dbReference>
<dbReference type="Pfam" id="PF05175">
    <property type="entry name" value="MTS"/>
    <property type="match status" value="1"/>
</dbReference>
<dbReference type="Pfam" id="PF00550">
    <property type="entry name" value="PP-binding"/>
    <property type="match status" value="2"/>
</dbReference>
<comment type="cofactor">
    <cofactor evidence="1">
        <name>pantetheine 4'-phosphate</name>
        <dbReference type="ChEBI" id="CHEBI:47942"/>
    </cofactor>
</comment>
<dbReference type="STRING" id="946078.GA0070622_2704"/>
<dbReference type="GO" id="GO:0008276">
    <property type="term" value="F:protein methyltransferase activity"/>
    <property type="evidence" value="ECO:0007669"/>
    <property type="project" value="InterPro"/>
</dbReference>
<keyword evidence="4 9" id="KW-0489">Methyltransferase</keyword>
<evidence type="ECO:0000256" key="7">
    <source>
        <dbReference type="SAM" id="MobiDB-lite"/>
    </source>
</evidence>
<dbReference type="InterPro" id="IPR020806">
    <property type="entry name" value="PKS_PP-bd"/>
</dbReference>
<dbReference type="GO" id="GO:0008170">
    <property type="term" value="F:N-methyltransferase activity"/>
    <property type="evidence" value="ECO:0007669"/>
    <property type="project" value="UniProtKB-ARBA"/>
</dbReference>
<dbReference type="PANTHER" id="PTHR45527">
    <property type="entry name" value="NONRIBOSOMAL PEPTIDE SYNTHETASE"/>
    <property type="match status" value="1"/>
</dbReference>
<dbReference type="CDD" id="cd19531">
    <property type="entry name" value="LCL_NRPS-like"/>
    <property type="match status" value="1"/>
</dbReference>
<dbReference type="Proteomes" id="UP000199558">
    <property type="component" value="Unassembled WGS sequence"/>
</dbReference>
<dbReference type="SUPFAM" id="SSF47336">
    <property type="entry name" value="ACP-like"/>
    <property type="match status" value="2"/>
</dbReference>
<proteinExistence type="predicted"/>
<name>A0A1A9B9Q0_9ACTN</name>
<dbReference type="SUPFAM" id="SSF56801">
    <property type="entry name" value="Acetyl-CoA synthetase-like"/>
    <property type="match status" value="1"/>
</dbReference>
<dbReference type="InterPro" id="IPR001242">
    <property type="entry name" value="Condensation_dom"/>
</dbReference>
<dbReference type="InterPro" id="IPR045851">
    <property type="entry name" value="AMP-bd_C_sf"/>
</dbReference>
<evidence type="ECO:0000256" key="1">
    <source>
        <dbReference type="ARBA" id="ARBA00001957"/>
    </source>
</evidence>
<dbReference type="SMART" id="SM00823">
    <property type="entry name" value="PKS_PP"/>
    <property type="match status" value="2"/>
</dbReference>
<evidence type="ECO:0000256" key="4">
    <source>
        <dbReference type="ARBA" id="ARBA00022603"/>
    </source>
</evidence>
<dbReference type="PROSITE" id="PS50075">
    <property type="entry name" value="CARRIER"/>
    <property type="match status" value="2"/>
</dbReference>
<dbReference type="Pfam" id="PF17827">
    <property type="entry name" value="PrmC_N"/>
    <property type="match status" value="1"/>
</dbReference>
<evidence type="ECO:0000256" key="3">
    <source>
        <dbReference type="ARBA" id="ARBA00022553"/>
    </source>
</evidence>
<dbReference type="InterPro" id="IPR007848">
    <property type="entry name" value="Small_mtfrase_dom"/>
</dbReference>
<protein>
    <submittedName>
        <fullName evidence="9">HemK family putative methylases</fullName>
    </submittedName>
</protein>
<dbReference type="InterPro" id="IPR029063">
    <property type="entry name" value="SAM-dependent_MTases_sf"/>
</dbReference>
<dbReference type="EMBL" id="FLRH01000003">
    <property type="protein sequence ID" value="SBT65699.1"/>
    <property type="molecule type" value="Genomic_DNA"/>
</dbReference>
<dbReference type="GO" id="GO:0032259">
    <property type="term" value="P:methylation"/>
    <property type="evidence" value="ECO:0007669"/>
    <property type="project" value="UniProtKB-KW"/>
</dbReference>
<dbReference type="GO" id="GO:0047527">
    <property type="term" value="F:2,3-dihydroxybenzoate-serine ligase activity"/>
    <property type="evidence" value="ECO:0007669"/>
    <property type="project" value="TreeGrafter"/>
</dbReference>
<dbReference type="InterPro" id="IPR002052">
    <property type="entry name" value="DNA_methylase_N6_adenine_CS"/>
</dbReference>
<dbReference type="Gene3D" id="3.40.50.12780">
    <property type="entry name" value="N-terminal domain of ligase-like"/>
    <property type="match status" value="2"/>
</dbReference>
<evidence type="ECO:0000256" key="6">
    <source>
        <dbReference type="ARBA" id="ARBA00022691"/>
    </source>
</evidence>
<dbReference type="GO" id="GO:0009366">
    <property type="term" value="C:enterobactin synthetase complex"/>
    <property type="evidence" value="ECO:0007669"/>
    <property type="project" value="TreeGrafter"/>
</dbReference>
<dbReference type="InterPro" id="IPR029058">
    <property type="entry name" value="AB_hydrolase_fold"/>
</dbReference>
<accession>A0A1A9B9Q0</accession>
<reference evidence="10" key="1">
    <citation type="submission" date="2016-06" db="EMBL/GenBank/DDBJ databases">
        <authorList>
            <person name="Varghese N."/>
            <person name="Submissions Spin"/>
        </authorList>
    </citation>
    <scope>NUCLEOTIDE SEQUENCE [LARGE SCALE GENOMIC DNA]</scope>
    <source>
        <strain evidence="10">DSM 45794</strain>
    </source>
</reference>
<dbReference type="InterPro" id="IPR000873">
    <property type="entry name" value="AMP-dep_synth/lig_dom"/>
</dbReference>
<dbReference type="SUPFAM" id="SSF53335">
    <property type="entry name" value="S-adenosyl-L-methionine-dependent methyltransferases"/>
    <property type="match status" value="1"/>
</dbReference>
<dbReference type="Gene3D" id="1.10.1200.10">
    <property type="entry name" value="ACP-like"/>
    <property type="match status" value="1"/>
</dbReference>
<keyword evidence="10" id="KW-1185">Reference proteome</keyword>
<keyword evidence="5" id="KW-0808">Transferase</keyword>
<evidence type="ECO:0000256" key="5">
    <source>
        <dbReference type="ARBA" id="ARBA00022679"/>
    </source>
</evidence>
<dbReference type="PANTHER" id="PTHR45527:SF1">
    <property type="entry name" value="FATTY ACID SYNTHASE"/>
    <property type="match status" value="1"/>
</dbReference>
<organism evidence="9 10">
    <name type="scientific">Micromonospora sediminicola</name>
    <dbReference type="NCBI Taxonomy" id="946078"/>
    <lineage>
        <taxon>Bacteria</taxon>
        <taxon>Bacillati</taxon>
        <taxon>Actinomycetota</taxon>
        <taxon>Actinomycetes</taxon>
        <taxon>Micromonosporales</taxon>
        <taxon>Micromonosporaceae</taxon>
        <taxon>Micromonospora</taxon>
    </lineage>
</organism>
<evidence type="ECO:0000313" key="9">
    <source>
        <dbReference type="EMBL" id="SBT65699.1"/>
    </source>
</evidence>
<dbReference type="Gene3D" id="3.40.50.150">
    <property type="entry name" value="Vaccinia Virus protein VP39"/>
    <property type="match status" value="1"/>
</dbReference>
<evidence type="ECO:0000259" key="8">
    <source>
        <dbReference type="PROSITE" id="PS50075"/>
    </source>
</evidence>
<feature type="region of interest" description="Disordered" evidence="7">
    <location>
        <begin position="61"/>
        <end position="88"/>
    </location>
</feature>
<keyword evidence="2" id="KW-0596">Phosphopantetheine</keyword>
<dbReference type="GO" id="GO:0008610">
    <property type="term" value="P:lipid biosynthetic process"/>
    <property type="evidence" value="ECO:0007669"/>
    <property type="project" value="UniProtKB-ARBA"/>
</dbReference>
<dbReference type="InterPro" id="IPR040758">
    <property type="entry name" value="PrmC_N"/>
</dbReference>
<gene>
    <name evidence="9" type="ORF">GA0070622_2704</name>
</gene>
<dbReference type="Gene3D" id="3.40.50.1820">
    <property type="entry name" value="alpha/beta hydrolase"/>
    <property type="match status" value="1"/>
</dbReference>
<dbReference type="GO" id="GO:0008757">
    <property type="term" value="F:S-adenosylmethionine-dependent methyltransferase activity"/>
    <property type="evidence" value="ECO:0007669"/>
    <property type="project" value="UniProtKB-ARBA"/>
</dbReference>
<dbReference type="NCBIfam" id="TIGR00536">
    <property type="entry name" value="hemK_fam"/>
    <property type="match status" value="1"/>
</dbReference>
<dbReference type="InterPro" id="IPR004556">
    <property type="entry name" value="HemK-like"/>
</dbReference>
<dbReference type="InterPro" id="IPR036736">
    <property type="entry name" value="ACP-like_sf"/>
</dbReference>